<organism evidence="1 2">
    <name type="scientific">Pelomonas cellulosilytica</name>
    <dbReference type="NCBI Taxonomy" id="2906762"/>
    <lineage>
        <taxon>Bacteria</taxon>
        <taxon>Pseudomonadati</taxon>
        <taxon>Pseudomonadota</taxon>
        <taxon>Betaproteobacteria</taxon>
        <taxon>Burkholderiales</taxon>
        <taxon>Sphaerotilaceae</taxon>
        <taxon>Roseateles</taxon>
    </lineage>
</organism>
<dbReference type="SUPFAM" id="SSF101478">
    <property type="entry name" value="ADP-ribosylglycohydrolase"/>
    <property type="match status" value="1"/>
</dbReference>
<sequence length="327" mass="34236">MTDTLAPPAAPRWLPRFPPGPADVAGLLTAAGGLPAVMDRALGAYLGLALGDALGATVEFMTPREITLRFGVHDRIQGGGWLRLKSGQVTDDTTMSLALGEAICQCTDATSHDLLAVADAFVAWWRARPVDCGNTCRRGILRYRHDGTLAGPPSESDGGNGAAMRVLPAALATLGDPAGFAALALGQARITHHHPLSDSATLQLGALVQAAVLGVPRAGLRQRIDAWIVQRPAFRFDPYPGRASGYIVDTVQTVLHAFTRHDCFADAVVDAVNRGEDADTTGALVGMLAGACCGASRLPRDWLARLQAGTRQAVCDQASALVAHALQ</sequence>
<dbReference type="PANTHER" id="PTHR16222">
    <property type="entry name" value="ADP-RIBOSYLGLYCOHYDROLASE"/>
    <property type="match status" value="1"/>
</dbReference>
<keyword evidence="1" id="KW-0378">Hydrolase</keyword>
<dbReference type="InterPro" id="IPR036705">
    <property type="entry name" value="Ribosyl_crysJ1_sf"/>
</dbReference>
<protein>
    <submittedName>
        <fullName evidence="1">ADP-ribosyl-[dinitrogen reductase] hydrolase</fullName>
        <ecNumber evidence="1">3.2.2.24</ecNumber>
    </submittedName>
</protein>
<evidence type="ECO:0000313" key="2">
    <source>
        <dbReference type="Proteomes" id="UP001200741"/>
    </source>
</evidence>
<keyword evidence="2" id="KW-1185">Reference proteome</keyword>
<dbReference type="Proteomes" id="UP001200741">
    <property type="component" value="Unassembled WGS sequence"/>
</dbReference>
<dbReference type="NCBIfam" id="TIGR02662">
    <property type="entry name" value="dinitro_DRAG"/>
    <property type="match status" value="1"/>
</dbReference>
<dbReference type="Pfam" id="PF03747">
    <property type="entry name" value="ADP_ribosyl_GH"/>
    <property type="match status" value="1"/>
</dbReference>
<keyword evidence="1" id="KW-0326">Glycosidase</keyword>
<dbReference type="EMBL" id="JAJTWU010000008">
    <property type="protein sequence ID" value="MCE4556800.1"/>
    <property type="molecule type" value="Genomic_DNA"/>
</dbReference>
<dbReference type="InterPro" id="IPR005502">
    <property type="entry name" value="Ribosyl_crysJ1"/>
</dbReference>
<dbReference type="RefSeq" id="WP_233373922.1">
    <property type="nucleotide sequence ID" value="NZ_JAJTWU010000008.1"/>
</dbReference>
<accession>A0ABS8Y405</accession>
<dbReference type="InterPro" id="IPR013479">
    <property type="entry name" value="ADP-ribosyl_diN_reduct_hydro"/>
</dbReference>
<dbReference type="EC" id="3.2.2.24" evidence="1"/>
<comment type="caution">
    <text evidence="1">The sequence shown here is derived from an EMBL/GenBank/DDBJ whole genome shotgun (WGS) entry which is preliminary data.</text>
</comment>
<dbReference type="Gene3D" id="1.10.4080.10">
    <property type="entry name" value="ADP-ribosylation/Crystallin J1"/>
    <property type="match status" value="1"/>
</dbReference>
<gene>
    <name evidence="1" type="primary">draG</name>
    <name evidence="1" type="ORF">LXT13_20580</name>
</gene>
<dbReference type="InterPro" id="IPR050792">
    <property type="entry name" value="ADP-ribosylglycohydrolase"/>
</dbReference>
<evidence type="ECO:0000313" key="1">
    <source>
        <dbReference type="EMBL" id="MCE4556800.1"/>
    </source>
</evidence>
<dbReference type="GO" id="GO:0047407">
    <property type="term" value="F:ADP-ribosyl-[dinitrogen reductase] hydrolase activity"/>
    <property type="evidence" value="ECO:0007669"/>
    <property type="project" value="UniProtKB-EC"/>
</dbReference>
<name>A0ABS8Y405_9BURK</name>
<reference evidence="1 2" key="1">
    <citation type="submission" date="2021-12" db="EMBL/GenBank/DDBJ databases">
        <title>Genome seq of P8.</title>
        <authorList>
            <person name="Seo T."/>
        </authorList>
    </citation>
    <scope>NUCLEOTIDE SEQUENCE [LARGE SCALE GENOMIC DNA]</scope>
    <source>
        <strain evidence="1 2">P8</strain>
    </source>
</reference>
<dbReference type="PANTHER" id="PTHR16222:SF12">
    <property type="entry name" value="ADP-RIBOSYLGLYCOHYDROLASE-RELATED"/>
    <property type="match status" value="1"/>
</dbReference>
<proteinExistence type="predicted"/>